<dbReference type="EMBL" id="BARW01018801">
    <property type="protein sequence ID" value="GAJ02091.1"/>
    <property type="molecule type" value="Genomic_DNA"/>
</dbReference>
<comment type="caution">
    <text evidence="1">The sequence shown here is derived from an EMBL/GenBank/DDBJ whole genome shotgun (WGS) entry which is preliminary data.</text>
</comment>
<proteinExistence type="predicted"/>
<organism evidence="1">
    <name type="scientific">marine sediment metagenome</name>
    <dbReference type="NCBI Taxonomy" id="412755"/>
    <lineage>
        <taxon>unclassified sequences</taxon>
        <taxon>metagenomes</taxon>
        <taxon>ecological metagenomes</taxon>
    </lineage>
</organism>
<name>X1UQD5_9ZZZZ</name>
<evidence type="ECO:0000313" key="1">
    <source>
        <dbReference type="EMBL" id="GAJ02091.1"/>
    </source>
</evidence>
<feature type="non-terminal residue" evidence="1">
    <location>
        <position position="53"/>
    </location>
</feature>
<protein>
    <submittedName>
        <fullName evidence="1">Uncharacterized protein</fullName>
    </submittedName>
</protein>
<dbReference type="AlphaFoldDB" id="X1UQD5"/>
<accession>X1UQD5</accession>
<gene>
    <name evidence="1" type="ORF">S12H4_32110</name>
</gene>
<sequence length="53" mass="6678">MKSRYKKIEWSVLQVLNRIAEKKFKTRKKYRIKYCNNKWCLNMETEKGNIHYH</sequence>
<reference evidence="1" key="1">
    <citation type="journal article" date="2014" name="Front. Microbiol.">
        <title>High frequency of phylogenetically diverse reductive dehalogenase-homologous genes in deep subseafloor sedimentary metagenomes.</title>
        <authorList>
            <person name="Kawai M."/>
            <person name="Futagami T."/>
            <person name="Toyoda A."/>
            <person name="Takaki Y."/>
            <person name="Nishi S."/>
            <person name="Hori S."/>
            <person name="Arai W."/>
            <person name="Tsubouchi T."/>
            <person name="Morono Y."/>
            <person name="Uchiyama I."/>
            <person name="Ito T."/>
            <person name="Fujiyama A."/>
            <person name="Inagaki F."/>
            <person name="Takami H."/>
        </authorList>
    </citation>
    <scope>NUCLEOTIDE SEQUENCE</scope>
    <source>
        <strain evidence="1">Expedition CK06-06</strain>
    </source>
</reference>